<accession>A0A314ZGK4</accession>
<name>A0A314ZGK4_PRUYE</name>
<proteinExistence type="predicted"/>
<keyword evidence="3" id="KW-1185">Reference proteome</keyword>
<gene>
    <name evidence="2" type="ORF">Pyn_37724</name>
</gene>
<reference evidence="2 3" key="1">
    <citation type="submission" date="2018-02" db="EMBL/GenBank/DDBJ databases">
        <title>Draft genome of wild Prunus yedoensis var. nudiflora.</title>
        <authorList>
            <person name="Baek S."/>
            <person name="Kim J.-H."/>
            <person name="Choi K."/>
            <person name="Kim G.-B."/>
            <person name="Cho A."/>
            <person name="Jang H."/>
            <person name="Shin C.-H."/>
            <person name="Yu H.-J."/>
            <person name="Mun J.-H."/>
        </authorList>
    </citation>
    <scope>NUCLEOTIDE SEQUENCE [LARGE SCALE GENOMIC DNA]</scope>
    <source>
        <strain evidence="3">cv. Jeju island</strain>
        <tissue evidence="2">Leaf</tissue>
    </source>
</reference>
<evidence type="ECO:0000313" key="2">
    <source>
        <dbReference type="EMBL" id="PQQ16348.1"/>
    </source>
</evidence>
<comment type="caution">
    <text evidence="2">The sequence shown here is derived from an EMBL/GenBank/DDBJ whole genome shotgun (WGS) entry which is preliminary data.</text>
</comment>
<protein>
    <submittedName>
        <fullName evidence="2">Uncharacterized protein</fullName>
    </submittedName>
</protein>
<feature type="region of interest" description="Disordered" evidence="1">
    <location>
        <begin position="161"/>
        <end position="180"/>
    </location>
</feature>
<evidence type="ECO:0000313" key="3">
    <source>
        <dbReference type="Proteomes" id="UP000250321"/>
    </source>
</evidence>
<feature type="compositionally biased region" description="Acidic residues" evidence="1">
    <location>
        <begin position="167"/>
        <end position="180"/>
    </location>
</feature>
<dbReference type="EMBL" id="PJQY01000198">
    <property type="protein sequence ID" value="PQQ16348.1"/>
    <property type="molecule type" value="Genomic_DNA"/>
</dbReference>
<dbReference type="AlphaFoldDB" id="A0A314ZGK4"/>
<organism evidence="2 3">
    <name type="scientific">Prunus yedoensis var. nudiflora</name>
    <dbReference type="NCBI Taxonomy" id="2094558"/>
    <lineage>
        <taxon>Eukaryota</taxon>
        <taxon>Viridiplantae</taxon>
        <taxon>Streptophyta</taxon>
        <taxon>Embryophyta</taxon>
        <taxon>Tracheophyta</taxon>
        <taxon>Spermatophyta</taxon>
        <taxon>Magnoliopsida</taxon>
        <taxon>eudicotyledons</taxon>
        <taxon>Gunneridae</taxon>
        <taxon>Pentapetalae</taxon>
        <taxon>rosids</taxon>
        <taxon>fabids</taxon>
        <taxon>Rosales</taxon>
        <taxon>Rosaceae</taxon>
        <taxon>Amygdaloideae</taxon>
        <taxon>Amygdaleae</taxon>
        <taxon>Prunus</taxon>
    </lineage>
</organism>
<dbReference type="Proteomes" id="UP000250321">
    <property type="component" value="Unassembled WGS sequence"/>
</dbReference>
<sequence>MSRTCRLILYISVDSLDGVTQVEPEGGWENPFLCYHIQVDCKNCRMEDAQYHKALACPKCMGCGGLRILKKGGEPITDEGQDMPVMEIEVIGSFHVHEKLKLFYFKWICRKDDGSGEFLGPFSVDKDGSYAFSDSGIKGCFQVTPREEEVEGLWIKVASKSSQACDSDSDSEDSDADSDD</sequence>
<dbReference type="OrthoDB" id="1154138at2759"/>
<evidence type="ECO:0000256" key="1">
    <source>
        <dbReference type="SAM" id="MobiDB-lite"/>
    </source>
</evidence>